<dbReference type="Proteomes" id="UP001209540">
    <property type="component" value="Unassembled WGS sequence"/>
</dbReference>
<dbReference type="EMBL" id="JAIXMP010000019">
    <property type="protein sequence ID" value="KAI9257970.1"/>
    <property type="molecule type" value="Genomic_DNA"/>
</dbReference>
<comment type="caution">
    <text evidence="1">The sequence shown here is derived from an EMBL/GenBank/DDBJ whole genome shotgun (WGS) entry which is preliminary data.</text>
</comment>
<dbReference type="AlphaFoldDB" id="A0AAD5K9R3"/>
<organism evidence="1 2">
    <name type="scientific">Phascolomyces articulosus</name>
    <dbReference type="NCBI Taxonomy" id="60185"/>
    <lineage>
        <taxon>Eukaryota</taxon>
        <taxon>Fungi</taxon>
        <taxon>Fungi incertae sedis</taxon>
        <taxon>Mucoromycota</taxon>
        <taxon>Mucoromycotina</taxon>
        <taxon>Mucoromycetes</taxon>
        <taxon>Mucorales</taxon>
        <taxon>Lichtheimiaceae</taxon>
        <taxon>Phascolomyces</taxon>
    </lineage>
</organism>
<reference evidence="1" key="2">
    <citation type="submission" date="2023-02" db="EMBL/GenBank/DDBJ databases">
        <authorList>
            <consortium name="DOE Joint Genome Institute"/>
            <person name="Mondo S.J."/>
            <person name="Chang Y."/>
            <person name="Wang Y."/>
            <person name="Ahrendt S."/>
            <person name="Andreopoulos W."/>
            <person name="Barry K."/>
            <person name="Beard J."/>
            <person name="Benny G.L."/>
            <person name="Blankenship S."/>
            <person name="Bonito G."/>
            <person name="Cuomo C."/>
            <person name="Desiro A."/>
            <person name="Gervers K.A."/>
            <person name="Hundley H."/>
            <person name="Kuo A."/>
            <person name="LaButti K."/>
            <person name="Lang B.F."/>
            <person name="Lipzen A."/>
            <person name="O'Donnell K."/>
            <person name="Pangilinan J."/>
            <person name="Reynolds N."/>
            <person name="Sandor L."/>
            <person name="Smith M.W."/>
            <person name="Tsang A."/>
            <person name="Grigoriev I.V."/>
            <person name="Stajich J.E."/>
            <person name="Spatafora J.W."/>
        </authorList>
    </citation>
    <scope>NUCLEOTIDE SEQUENCE</scope>
    <source>
        <strain evidence="1">RSA 2281</strain>
    </source>
</reference>
<sequence length="153" mass="17943">MRLYGLGKKYSECIQNIFKCLYVQIPKFEFISNIFRHPAKMDIEVDWKKDSRNAPKNLQVQIYFSEVIMYFAHEYKGNPSRFFTHILNSVELNGADCPYGLYGIGYTGRRHVVEVEAIACHVGILSMPMTTILITDKYIEIIIFTQKWYLELL</sequence>
<keyword evidence="2" id="KW-1185">Reference proteome</keyword>
<proteinExistence type="predicted"/>
<protein>
    <submittedName>
        <fullName evidence="1">Uncharacterized protein</fullName>
    </submittedName>
</protein>
<evidence type="ECO:0000313" key="1">
    <source>
        <dbReference type="EMBL" id="KAI9257970.1"/>
    </source>
</evidence>
<evidence type="ECO:0000313" key="2">
    <source>
        <dbReference type="Proteomes" id="UP001209540"/>
    </source>
</evidence>
<reference evidence="1" key="1">
    <citation type="journal article" date="2022" name="IScience">
        <title>Evolution of zygomycete secretomes and the origins of terrestrial fungal ecologies.</title>
        <authorList>
            <person name="Chang Y."/>
            <person name="Wang Y."/>
            <person name="Mondo S."/>
            <person name="Ahrendt S."/>
            <person name="Andreopoulos W."/>
            <person name="Barry K."/>
            <person name="Beard J."/>
            <person name="Benny G.L."/>
            <person name="Blankenship S."/>
            <person name="Bonito G."/>
            <person name="Cuomo C."/>
            <person name="Desiro A."/>
            <person name="Gervers K.A."/>
            <person name="Hundley H."/>
            <person name="Kuo A."/>
            <person name="LaButti K."/>
            <person name="Lang B.F."/>
            <person name="Lipzen A."/>
            <person name="O'Donnell K."/>
            <person name="Pangilinan J."/>
            <person name="Reynolds N."/>
            <person name="Sandor L."/>
            <person name="Smith M.E."/>
            <person name="Tsang A."/>
            <person name="Grigoriev I.V."/>
            <person name="Stajich J.E."/>
            <person name="Spatafora J.W."/>
        </authorList>
    </citation>
    <scope>NUCLEOTIDE SEQUENCE</scope>
    <source>
        <strain evidence="1">RSA 2281</strain>
    </source>
</reference>
<gene>
    <name evidence="1" type="ORF">BDA99DRAFT_538987</name>
</gene>
<accession>A0AAD5K9R3</accession>
<name>A0AAD5K9R3_9FUNG</name>